<evidence type="ECO:0008006" key="3">
    <source>
        <dbReference type="Google" id="ProtNLM"/>
    </source>
</evidence>
<dbReference type="STRING" id="1513793.SAMN06296036_12639"/>
<proteinExistence type="predicted"/>
<dbReference type="RefSeq" id="WP_132324271.1">
    <property type="nucleotide sequence ID" value="NZ_FWZT01000026.1"/>
</dbReference>
<sequence>MSHWRKKDIQSIQIQIKESLDGVAVERSDPARLRYMLDQISRLEDAMDSQVQLQRYLFTIFALVHHERYGGIPKPRLARIIDLAYALLAVNRVKPQTSKLAYLYGELHLVISQISLKEGHSLRSSWQQAMARSFSGDQFPGGDHFYHLAMGIRFFRLGFLPEAIEHFEKVSESDLPENSRLQGKAYLVKSYRLSDQFNKARVLCESFLAMKDSDPGFQEELQWELACLKLSETLDPADCVMMVQKGKSHYHSTYVLEAFLWSHALKTLAWNDRFFKLKTYGKHFKLKHDDQSYVLCQKLEDAYDSSIDFIVRVRQLGECLEGLERYIDHQKRLLFLLGTSRWLQRYNQYALAHITLNEYKALSLRLSQGKSSDVLHLAADLIKNEGVSHAV</sequence>
<reference evidence="2" key="1">
    <citation type="submission" date="2017-04" db="EMBL/GenBank/DDBJ databases">
        <authorList>
            <person name="Varghese N."/>
            <person name="Submissions S."/>
        </authorList>
    </citation>
    <scope>NUCLEOTIDE SEQUENCE [LARGE SCALE GENOMIC DNA]</scope>
    <source>
        <strain evidence="2">RKEM611</strain>
    </source>
</reference>
<organism evidence="1 2">
    <name type="scientific">Pseudobacteriovorax antillogorgiicola</name>
    <dbReference type="NCBI Taxonomy" id="1513793"/>
    <lineage>
        <taxon>Bacteria</taxon>
        <taxon>Pseudomonadati</taxon>
        <taxon>Bdellovibrionota</taxon>
        <taxon>Oligoflexia</taxon>
        <taxon>Oligoflexales</taxon>
        <taxon>Pseudobacteriovoracaceae</taxon>
        <taxon>Pseudobacteriovorax</taxon>
    </lineage>
</organism>
<dbReference type="AlphaFoldDB" id="A0A1Y6CST2"/>
<keyword evidence="2" id="KW-1185">Reference proteome</keyword>
<dbReference type="EMBL" id="FWZT01000026">
    <property type="protein sequence ID" value="SMF71154.1"/>
    <property type="molecule type" value="Genomic_DNA"/>
</dbReference>
<dbReference type="Proteomes" id="UP000192907">
    <property type="component" value="Unassembled WGS sequence"/>
</dbReference>
<name>A0A1Y6CST2_9BACT</name>
<protein>
    <recommendedName>
        <fullName evidence="3">Tetratricopeptide repeat-containing protein</fullName>
    </recommendedName>
</protein>
<accession>A0A1Y6CST2</accession>
<gene>
    <name evidence="1" type="ORF">SAMN06296036_12639</name>
</gene>
<evidence type="ECO:0000313" key="1">
    <source>
        <dbReference type="EMBL" id="SMF71154.1"/>
    </source>
</evidence>
<evidence type="ECO:0000313" key="2">
    <source>
        <dbReference type="Proteomes" id="UP000192907"/>
    </source>
</evidence>